<name>A0A8T4GM08_9EURY</name>
<dbReference type="Proteomes" id="UP000765891">
    <property type="component" value="Unassembled WGS sequence"/>
</dbReference>
<dbReference type="EMBL" id="JAGGKO010000002">
    <property type="protein sequence ID" value="MBP1954676.1"/>
    <property type="molecule type" value="Genomic_DNA"/>
</dbReference>
<comment type="caution">
    <text evidence="2">The sequence shown here is derived from an EMBL/GenBank/DDBJ whole genome shotgun (WGS) entry which is preliminary data.</text>
</comment>
<feature type="compositionally biased region" description="Basic and acidic residues" evidence="1">
    <location>
        <begin position="1"/>
        <end position="26"/>
    </location>
</feature>
<sequence>MTRHDSHDPTTRLDSSLEHPAVDTGRHPFTVAVEGQR</sequence>
<proteinExistence type="predicted"/>
<feature type="region of interest" description="Disordered" evidence="1">
    <location>
        <begin position="1"/>
        <end position="37"/>
    </location>
</feature>
<accession>A0A8T4GM08</accession>
<organism evidence="2 3">
    <name type="scientific">Halarchaeum rubridurum</name>
    <dbReference type="NCBI Taxonomy" id="489911"/>
    <lineage>
        <taxon>Archaea</taxon>
        <taxon>Methanobacteriati</taxon>
        <taxon>Methanobacteriota</taxon>
        <taxon>Stenosarchaea group</taxon>
        <taxon>Halobacteria</taxon>
        <taxon>Halobacteriales</taxon>
        <taxon>Halobacteriaceae</taxon>
    </lineage>
</organism>
<protein>
    <submittedName>
        <fullName evidence="2">Uncharacterized protein</fullName>
    </submittedName>
</protein>
<evidence type="ECO:0000313" key="2">
    <source>
        <dbReference type="EMBL" id="MBP1954676.1"/>
    </source>
</evidence>
<gene>
    <name evidence="2" type="ORF">J2752_001588</name>
</gene>
<evidence type="ECO:0000313" key="3">
    <source>
        <dbReference type="Proteomes" id="UP000765891"/>
    </source>
</evidence>
<reference evidence="2" key="1">
    <citation type="submission" date="2021-03" db="EMBL/GenBank/DDBJ databases">
        <title>Genomic Encyclopedia of Type Strains, Phase IV (KMG-IV): sequencing the most valuable type-strain genomes for metagenomic binning, comparative biology and taxonomic classification.</title>
        <authorList>
            <person name="Goeker M."/>
        </authorList>
    </citation>
    <scope>NUCLEOTIDE SEQUENCE</scope>
    <source>
        <strain evidence="2">DSM 22443</strain>
    </source>
</reference>
<evidence type="ECO:0000256" key="1">
    <source>
        <dbReference type="SAM" id="MobiDB-lite"/>
    </source>
</evidence>
<dbReference type="AlphaFoldDB" id="A0A8T4GM08"/>